<feature type="compositionally biased region" description="Basic and acidic residues" evidence="1">
    <location>
        <begin position="447"/>
        <end position="458"/>
    </location>
</feature>
<name>A0ABX8H7I9_9BACL</name>
<keyword evidence="3" id="KW-0282">Flagellum</keyword>
<dbReference type="InterPro" id="IPR021136">
    <property type="entry name" value="Flagellar_hook_control-like_C"/>
</dbReference>
<feature type="region of interest" description="Disordered" evidence="1">
    <location>
        <begin position="426"/>
        <end position="461"/>
    </location>
</feature>
<evidence type="ECO:0000313" key="4">
    <source>
        <dbReference type="Proteomes" id="UP000683429"/>
    </source>
</evidence>
<gene>
    <name evidence="3" type="ORF">KP014_19850</name>
</gene>
<keyword evidence="3" id="KW-0969">Cilium</keyword>
<reference evidence="3 4" key="1">
    <citation type="submission" date="2021-06" db="EMBL/GenBank/DDBJ databases">
        <title>Whole genome sequence of Paenibacillus sophorae DSM23020 for comparative genomics.</title>
        <authorList>
            <person name="Kim M.-J."/>
            <person name="Lee G."/>
            <person name="Shin J.-H."/>
        </authorList>
    </citation>
    <scope>NUCLEOTIDE SEQUENCE [LARGE SCALE GENOMIC DNA]</scope>
    <source>
        <strain evidence="3 4">DSM 23020</strain>
    </source>
</reference>
<organism evidence="3 4">
    <name type="scientific">Paenibacillus sophorae</name>
    <dbReference type="NCBI Taxonomy" id="1333845"/>
    <lineage>
        <taxon>Bacteria</taxon>
        <taxon>Bacillati</taxon>
        <taxon>Bacillota</taxon>
        <taxon>Bacilli</taxon>
        <taxon>Bacillales</taxon>
        <taxon>Paenibacillaceae</taxon>
        <taxon>Paenibacillus</taxon>
    </lineage>
</organism>
<accession>A0ABX8H7I9</accession>
<dbReference type="EMBL" id="CP076607">
    <property type="protein sequence ID" value="QWU14173.1"/>
    <property type="molecule type" value="Genomic_DNA"/>
</dbReference>
<sequence>MMSLVFQMISSGKGLNVKAAASTGSSGIEGVIGTTVNGMFSQTLMQSMAGASSGMAAASKGDTAAATLQNLLKATVSGEADKDGEISGVNGQKLLDQLLPELSKLDEQIEMDPALLAALQGWLIQVSALLSGADTKEGQAENALTLLAQNPATARFAVQDELNNLAAMIKQAAESGDKDAAGKGLTLLNSFAAILEPYTGTGSTFNETSVQSAASQTAVAGKLREGQKENASNNSEGTSSSKTGDFIANKSDASGKAAANSGDVKAASGNMVDLKVTSTSVEGKEHSKANADALPEMAAEQDFSSGDSKVITAGQLLLRDGITVPLKTETVQVPVHTFAQEMTGFITGKLEIVNKGGIAEATISLFPENLGQVDVKITMQNGHLVAHFVTEHAGAKDLLENQMSQLRAALQSQGLQVEKLEVSQNNASQQSQLFQEGRHSGAGGQGSDRRSKERKEASDDAILTAELDGEWKEWLANERQNARSLTGQFSAEA</sequence>
<feature type="region of interest" description="Disordered" evidence="1">
    <location>
        <begin position="216"/>
        <end position="248"/>
    </location>
</feature>
<keyword evidence="3" id="KW-0966">Cell projection</keyword>
<protein>
    <submittedName>
        <fullName evidence="3">Flagellar hook-length control protein FliK</fullName>
    </submittedName>
</protein>
<evidence type="ECO:0000259" key="2">
    <source>
        <dbReference type="Pfam" id="PF02120"/>
    </source>
</evidence>
<keyword evidence="4" id="KW-1185">Reference proteome</keyword>
<feature type="compositionally biased region" description="Polar residues" evidence="1">
    <location>
        <begin position="229"/>
        <end position="243"/>
    </location>
</feature>
<dbReference type="Proteomes" id="UP000683429">
    <property type="component" value="Chromosome"/>
</dbReference>
<dbReference type="InterPro" id="IPR052563">
    <property type="entry name" value="FliK"/>
</dbReference>
<evidence type="ECO:0000313" key="3">
    <source>
        <dbReference type="EMBL" id="QWU14173.1"/>
    </source>
</evidence>
<dbReference type="PANTHER" id="PTHR37533:SF2">
    <property type="entry name" value="FLAGELLAR HOOK-LENGTH CONTROL PROTEIN"/>
    <property type="match status" value="1"/>
</dbReference>
<evidence type="ECO:0000256" key="1">
    <source>
        <dbReference type="SAM" id="MobiDB-lite"/>
    </source>
</evidence>
<feature type="domain" description="Flagellar hook-length control protein-like C-terminal" evidence="2">
    <location>
        <begin position="355"/>
        <end position="430"/>
    </location>
</feature>
<dbReference type="CDD" id="cd17470">
    <property type="entry name" value="T3SS_Flik_C"/>
    <property type="match status" value="1"/>
</dbReference>
<dbReference type="Pfam" id="PF02120">
    <property type="entry name" value="Flg_hook"/>
    <property type="match status" value="1"/>
</dbReference>
<dbReference type="InterPro" id="IPR038610">
    <property type="entry name" value="FliK-like_C_sf"/>
</dbReference>
<proteinExistence type="predicted"/>
<dbReference type="RefSeq" id="WP_090833753.1">
    <property type="nucleotide sequence ID" value="NZ_CP076607.1"/>
</dbReference>
<dbReference type="Gene3D" id="3.30.750.140">
    <property type="match status" value="1"/>
</dbReference>
<dbReference type="PANTHER" id="PTHR37533">
    <property type="entry name" value="FLAGELLAR HOOK-LENGTH CONTROL PROTEIN"/>
    <property type="match status" value="1"/>
</dbReference>